<keyword evidence="3 7" id="KW-0847">Vitamin C</keyword>
<evidence type="ECO:0000256" key="3">
    <source>
        <dbReference type="ARBA" id="ARBA00022896"/>
    </source>
</evidence>
<keyword evidence="5 7" id="KW-0560">Oxidoreductase</keyword>
<evidence type="ECO:0000313" key="9">
    <source>
        <dbReference type="EMBL" id="GAN64512.1"/>
    </source>
</evidence>
<dbReference type="RefSeq" id="WP_048848107.1">
    <property type="nucleotide sequence ID" value="NZ_BAMW01000078.1"/>
</dbReference>
<dbReference type="PROSITE" id="PS51471">
    <property type="entry name" value="FE2OG_OXY"/>
    <property type="match status" value="1"/>
</dbReference>
<feature type="binding site" evidence="7">
    <location>
        <position position="169"/>
    </location>
    <ligand>
        <name>2-oxoglutarate</name>
        <dbReference type="ChEBI" id="CHEBI:16810"/>
    </ligand>
</feature>
<dbReference type="Proteomes" id="UP000321104">
    <property type="component" value="Unassembled WGS sequence"/>
</dbReference>
<evidence type="ECO:0000313" key="13">
    <source>
        <dbReference type="Proteomes" id="UP000194641"/>
    </source>
</evidence>
<evidence type="ECO:0000256" key="1">
    <source>
        <dbReference type="ARBA" id="ARBA00001961"/>
    </source>
</evidence>
<keyword evidence="6 7" id="KW-0408">Iron</keyword>
<proteinExistence type="inferred from homology"/>
<dbReference type="Proteomes" id="UP000032673">
    <property type="component" value="Unassembled WGS sequence"/>
</dbReference>
<evidence type="ECO:0000256" key="2">
    <source>
        <dbReference type="ARBA" id="ARBA00022723"/>
    </source>
</evidence>
<organism evidence="11 13">
    <name type="scientific">Acetobacter indonesiensis</name>
    <dbReference type="NCBI Taxonomy" id="104101"/>
    <lineage>
        <taxon>Bacteria</taxon>
        <taxon>Pseudomonadati</taxon>
        <taxon>Pseudomonadota</taxon>
        <taxon>Alphaproteobacteria</taxon>
        <taxon>Acetobacterales</taxon>
        <taxon>Acetobacteraceae</taxon>
        <taxon>Acetobacter</taxon>
    </lineage>
</organism>
<accession>A0A252ALY7</accession>
<evidence type="ECO:0000256" key="5">
    <source>
        <dbReference type="ARBA" id="ARBA00023002"/>
    </source>
</evidence>
<evidence type="ECO:0000259" key="8">
    <source>
        <dbReference type="PROSITE" id="PS51471"/>
    </source>
</evidence>
<dbReference type="EMBL" id="JOPA01000050">
    <property type="protein sequence ID" value="OUI90526.1"/>
    <property type="molecule type" value="Genomic_DNA"/>
</dbReference>
<dbReference type="Proteomes" id="UP000194641">
    <property type="component" value="Unassembled WGS sequence"/>
</dbReference>
<dbReference type="InterPro" id="IPR041097">
    <property type="entry name" value="PKHD_C"/>
</dbReference>
<dbReference type="PANTHER" id="PTHR41536:SF1">
    <property type="entry name" value="PKHD-TYPE HYDROXYLASE YBIX"/>
    <property type="match status" value="1"/>
</dbReference>
<dbReference type="InterPro" id="IPR023550">
    <property type="entry name" value="PKHD_hydroxylase"/>
</dbReference>
<dbReference type="SMART" id="SM00702">
    <property type="entry name" value="P4Hc"/>
    <property type="match status" value="1"/>
</dbReference>
<dbReference type="InterPro" id="IPR005123">
    <property type="entry name" value="Oxoglu/Fe-dep_dioxygenase_dom"/>
</dbReference>
<dbReference type="PANTHER" id="PTHR41536">
    <property type="entry name" value="PKHD-TYPE HYDROXYLASE YBIX"/>
    <property type="match status" value="1"/>
</dbReference>
<feature type="domain" description="Fe2OG dioxygenase" evidence="8">
    <location>
        <begin position="78"/>
        <end position="178"/>
    </location>
</feature>
<feature type="binding site" evidence="7">
    <location>
        <position position="98"/>
    </location>
    <ligand>
        <name>Fe cation</name>
        <dbReference type="ChEBI" id="CHEBI:24875"/>
    </ligand>
</feature>
<name>A0A252ALY7_9PROT</name>
<evidence type="ECO:0000313" key="11">
    <source>
        <dbReference type="EMBL" id="OUI90526.1"/>
    </source>
</evidence>
<dbReference type="Gene3D" id="4.10.860.20">
    <property type="entry name" value="Rabenosyn, Rab binding domain"/>
    <property type="match status" value="1"/>
</dbReference>
<evidence type="ECO:0000313" key="10">
    <source>
        <dbReference type="EMBL" id="GEN04189.1"/>
    </source>
</evidence>
<dbReference type="Gene3D" id="2.60.120.620">
    <property type="entry name" value="q2cbj1_9rhob like domain"/>
    <property type="match status" value="1"/>
</dbReference>
<dbReference type="SUPFAM" id="SSF51197">
    <property type="entry name" value="Clavaminate synthase-like"/>
    <property type="match status" value="1"/>
</dbReference>
<evidence type="ECO:0000313" key="14">
    <source>
        <dbReference type="Proteomes" id="UP000321104"/>
    </source>
</evidence>
<feature type="binding site" evidence="7">
    <location>
        <position position="159"/>
    </location>
    <ligand>
        <name>Fe cation</name>
        <dbReference type="ChEBI" id="CHEBI:24875"/>
    </ligand>
</feature>
<evidence type="ECO:0000313" key="12">
    <source>
        <dbReference type="Proteomes" id="UP000032673"/>
    </source>
</evidence>
<keyword evidence="4 7" id="KW-0223">Dioxygenase</keyword>
<dbReference type="GO" id="GO:0006974">
    <property type="term" value="P:DNA damage response"/>
    <property type="evidence" value="ECO:0007669"/>
    <property type="project" value="TreeGrafter"/>
</dbReference>
<sequence length="227" mass="25700">MLIHIPGILSREEVLHCRQRLEQSEWVDGKITAGDQSAKAKANLQIPQESDVAHQLGRLILNALARNDIFTSAALPLRVFPPLFNRYDVGMEFEYHVDNSIRPDPETGFRIRTDVSSTLFLSDTESYDGGELVIQDTYGVHTAKFPAGDLVLYPSTSLHKVNRVTRGSRWASFFWTQSMVKDDGCRTLLYELDQSIRQARQLIPDTSPAILGLTASYHNLVRRWAEL</sequence>
<feature type="binding site" evidence="7">
    <location>
        <position position="96"/>
    </location>
    <ligand>
        <name>Fe cation</name>
        <dbReference type="ChEBI" id="CHEBI:24875"/>
    </ligand>
</feature>
<keyword evidence="2 7" id="KW-0479">Metal-binding</keyword>
<dbReference type="EMBL" id="BJXQ01000014">
    <property type="protein sequence ID" value="GEN04189.1"/>
    <property type="molecule type" value="Genomic_DNA"/>
</dbReference>
<evidence type="ECO:0000256" key="7">
    <source>
        <dbReference type="HAMAP-Rule" id="MF_00657"/>
    </source>
</evidence>
<dbReference type="InterPro" id="IPR044862">
    <property type="entry name" value="Pro_4_hyd_alph_FE2OG_OXY"/>
</dbReference>
<reference evidence="11" key="2">
    <citation type="submission" date="2014-06" db="EMBL/GenBank/DDBJ databases">
        <authorList>
            <person name="Ju J."/>
            <person name="Zhang J."/>
        </authorList>
    </citation>
    <scope>NUCLEOTIDE SEQUENCE [LARGE SCALE GENOMIC DNA]</scope>
    <source>
        <strain evidence="11">DmL_051</strain>
    </source>
</reference>
<dbReference type="GO" id="GO:0016706">
    <property type="term" value="F:2-oxoglutarate-dependent dioxygenase activity"/>
    <property type="evidence" value="ECO:0007669"/>
    <property type="project" value="UniProtKB-UniRule"/>
</dbReference>
<evidence type="ECO:0000256" key="6">
    <source>
        <dbReference type="ARBA" id="ARBA00023004"/>
    </source>
</evidence>
<dbReference type="Pfam" id="PF18331">
    <property type="entry name" value="PKHD_C"/>
    <property type="match status" value="1"/>
</dbReference>
<dbReference type="NCBIfam" id="NF003975">
    <property type="entry name" value="PRK05467.1-4"/>
    <property type="match status" value="1"/>
</dbReference>
<dbReference type="AlphaFoldDB" id="A0A252ALY7"/>
<reference evidence="10 14" key="4">
    <citation type="submission" date="2019-07" db="EMBL/GenBank/DDBJ databases">
        <title>Whole genome shotgun sequence of Acetobacter indonesiensis NBRC 16471.</title>
        <authorList>
            <person name="Hosoyama A."/>
            <person name="Uohara A."/>
            <person name="Ohji S."/>
            <person name="Ichikawa N."/>
        </authorList>
    </citation>
    <scope>NUCLEOTIDE SEQUENCE [LARGE SCALE GENOMIC DNA]</scope>
    <source>
        <strain evidence="10 14">NBRC 16471</strain>
    </source>
</reference>
<dbReference type="EMBL" id="BAMW01000078">
    <property type="protein sequence ID" value="GAN64512.1"/>
    <property type="molecule type" value="Genomic_DNA"/>
</dbReference>
<reference evidence="13" key="3">
    <citation type="submission" date="2014-06" db="EMBL/GenBank/DDBJ databases">
        <authorList>
            <person name="Winans N.J."/>
            <person name="Newell P.D."/>
            <person name="Douglas A.E."/>
        </authorList>
    </citation>
    <scope>NUCLEOTIDE SEQUENCE [LARGE SCALE GENOMIC DNA]</scope>
</reference>
<protein>
    <submittedName>
        <fullName evidence="11">Fe(II)-dependent oxygenase</fullName>
    </submittedName>
    <submittedName>
        <fullName evidence="9">Oxygenase 2OG-Fe(II)/hydroxylase</fullName>
    </submittedName>
    <submittedName>
        <fullName evidence="10">PKHD-type hydroxylase PiuC</fullName>
    </submittedName>
</protein>
<dbReference type="GO" id="GO:0005506">
    <property type="term" value="F:iron ion binding"/>
    <property type="evidence" value="ECO:0007669"/>
    <property type="project" value="UniProtKB-UniRule"/>
</dbReference>
<dbReference type="HAMAP" id="MF_00657">
    <property type="entry name" value="Hydroxyl_YbiX"/>
    <property type="match status" value="1"/>
</dbReference>
<comment type="caution">
    <text evidence="11">The sequence shown here is derived from an EMBL/GenBank/DDBJ whole genome shotgun (WGS) entry which is preliminary data.</text>
</comment>
<comment type="cofactor">
    <cofactor evidence="1 7">
        <name>L-ascorbate</name>
        <dbReference type="ChEBI" id="CHEBI:38290"/>
    </cofactor>
</comment>
<dbReference type="GO" id="GO:0031418">
    <property type="term" value="F:L-ascorbic acid binding"/>
    <property type="evidence" value="ECO:0007669"/>
    <property type="project" value="UniProtKB-KW"/>
</dbReference>
<dbReference type="Pfam" id="PF13640">
    <property type="entry name" value="2OG-FeII_Oxy_3"/>
    <property type="match status" value="1"/>
</dbReference>
<dbReference type="NCBIfam" id="NF003974">
    <property type="entry name" value="PRK05467.1-3"/>
    <property type="match status" value="1"/>
</dbReference>
<comment type="cofactor">
    <cofactor evidence="7">
        <name>Fe(2+)</name>
        <dbReference type="ChEBI" id="CHEBI:29033"/>
    </cofactor>
    <text evidence="7">Binds 1 Fe(2+) ion per subunit.</text>
</comment>
<dbReference type="InterPro" id="IPR006620">
    <property type="entry name" value="Pro_4_hyd_alph"/>
</dbReference>
<evidence type="ECO:0000256" key="4">
    <source>
        <dbReference type="ARBA" id="ARBA00022964"/>
    </source>
</evidence>
<gene>
    <name evidence="10" type="primary">piuC_2</name>
    <name evidence="9" type="ORF">Abin_081_043</name>
    <name evidence="10" type="ORF">AIN02nite_22140</name>
    <name evidence="11" type="ORF">HK17_13670</name>
</gene>
<dbReference type="GO" id="GO:0006879">
    <property type="term" value="P:intracellular iron ion homeostasis"/>
    <property type="evidence" value="ECO:0007669"/>
    <property type="project" value="TreeGrafter"/>
</dbReference>
<keyword evidence="12" id="KW-1185">Reference proteome</keyword>
<reference evidence="9 12" key="1">
    <citation type="submission" date="2012-11" db="EMBL/GenBank/DDBJ databases">
        <title>Whole genome sequence of Acetobacter indonesiensis 5H-1.</title>
        <authorList>
            <person name="Azuma Y."/>
            <person name="Higashiura N."/>
            <person name="Hirakawa H."/>
            <person name="Matsushita K."/>
        </authorList>
    </citation>
    <scope>NUCLEOTIDE SEQUENCE [LARGE SCALE GENOMIC DNA]</scope>
    <source>
        <strain evidence="9 12">5H-1</strain>
    </source>
</reference>